<reference evidence="1 2" key="1">
    <citation type="journal article" date="2019" name="Nat. Ecol. Evol.">
        <title>Megaphylogeny resolves global patterns of mushroom evolution.</title>
        <authorList>
            <person name="Varga T."/>
            <person name="Krizsan K."/>
            <person name="Foldi C."/>
            <person name="Dima B."/>
            <person name="Sanchez-Garcia M."/>
            <person name="Sanchez-Ramirez S."/>
            <person name="Szollosi G.J."/>
            <person name="Szarkandi J.G."/>
            <person name="Papp V."/>
            <person name="Albert L."/>
            <person name="Andreopoulos W."/>
            <person name="Angelini C."/>
            <person name="Antonin V."/>
            <person name="Barry K.W."/>
            <person name="Bougher N.L."/>
            <person name="Buchanan P."/>
            <person name="Buyck B."/>
            <person name="Bense V."/>
            <person name="Catcheside P."/>
            <person name="Chovatia M."/>
            <person name="Cooper J."/>
            <person name="Damon W."/>
            <person name="Desjardin D."/>
            <person name="Finy P."/>
            <person name="Geml J."/>
            <person name="Haridas S."/>
            <person name="Hughes K."/>
            <person name="Justo A."/>
            <person name="Karasinski D."/>
            <person name="Kautmanova I."/>
            <person name="Kiss B."/>
            <person name="Kocsube S."/>
            <person name="Kotiranta H."/>
            <person name="LaButti K.M."/>
            <person name="Lechner B.E."/>
            <person name="Liimatainen K."/>
            <person name="Lipzen A."/>
            <person name="Lukacs Z."/>
            <person name="Mihaltcheva S."/>
            <person name="Morgado L.N."/>
            <person name="Niskanen T."/>
            <person name="Noordeloos M.E."/>
            <person name="Ohm R.A."/>
            <person name="Ortiz-Santana B."/>
            <person name="Ovrebo C."/>
            <person name="Racz N."/>
            <person name="Riley R."/>
            <person name="Savchenko A."/>
            <person name="Shiryaev A."/>
            <person name="Soop K."/>
            <person name="Spirin V."/>
            <person name="Szebenyi C."/>
            <person name="Tomsovsky M."/>
            <person name="Tulloss R.E."/>
            <person name="Uehling J."/>
            <person name="Grigoriev I.V."/>
            <person name="Vagvolgyi C."/>
            <person name="Papp T."/>
            <person name="Martin F.M."/>
            <person name="Miettinen O."/>
            <person name="Hibbett D.S."/>
            <person name="Nagy L.G."/>
        </authorList>
    </citation>
    <scope>NUCLEOTIDE SEQUENCE [LARGE SCALE GENOMIC DNA]</scope>
    <source>
        <strain evidence="1 2">CBS 121175</strain>
    </source>
</reference>
<protein>
    <submittedName>
        <fullName evidence="1">Uncharacterized protein</fullName>
    </submittedName>
</protein>
<name>A0A5C3KCS4_COPMA</name>
<dbReference type="EMBL" id="ML210468">
    <property type="protein sequence ID" value="TFK17734.1"/>
    <property type="molecule type" value="Genomic_DNA"/>
</dbReference>
<sequence>MSQTSKPIVDLTVSLATGVKGKSLPDHLQTLSLHVEWAYKGPILHMARHTIPEYLQNYLLNAEVLLQMLSQMEKAFRNLPPFVKFVAAPRWGSSFDVLHSPAIQRRVLTELANTSPRLKTVDFGRGKWIKDSKDPGIVDTTVCSVCSRKGFLFPFP</sequence>
<proteinExistence type="predicted"/>
<dbReference type="Proteomes" id="UP000307440">
    <property type="component" value="Unassembled WGS sequence"/>
</dbReference>
<keyword evidence="2" id="KW-1185">Reference proteome</keyword>
<gene>
    <name evidence="1" type="ORF">FA15DRAFT_661226</name>
</gene>
<accession>A0A5C3KCS4</accession>
<evidence type="ECO:0000313" key="1">
    <source>
        <dbReference type="EMBL" id="TFK17734.1"/>
    </source>
</evidence>
<organism evidence="1 2">
    <name type="scientific">Coprinopsis marcescibilis</name>
    <name type="common">Agaric fungus</name>
    <name type="synonym">Psathyrella marcescibilis</name>
    <dbReference type="NCBI Taxonomy" id="230819"/>
    <lineage>
        <taxon>Eukaryota</taxon>
        <taxon>Fungi</taxon>
        <taxon>Dikarya</taxon>
        <taxon>Basidiomycota</taxon>
        <taxon>Agaricomycotina</taxon>
        <taxon>Agaricomycetes</taxon>
        <taxon>Agaricomycetidae</taxon>
        <taxon>Agaricales</taxon>
        <taxon>Agaricineae</taxon>
        <taxon>Psathyrellaceae</taxon>
        <taxon>Coprinopsis</taxon>
    </lineage>
</organism>
<evidence type="ECO:0000313" key="2">
    <source>
        <dbReference type="Proteomes" id="UP000307440"/>
    </source>
</evidence>
<dbReference type="AlphaFoldDB" id="A0A5C3KCS4"/>